<dbReference type="Gene3D" id="3.30.160.60">
    <property type="entry name" value="Classic Zinc Finger"/>
    <property type="match status" value="1"/>
</dbReference>
<dbReference type="OrthoDB" id="24683at2759"/>
<evidence type="ECO:0000313" key="13">
    <source>
        <dbReference type="Proteomes" id="UP000192639"/>
    </source>
</evidence>
<dbReference type="PANTHER" id="PTHR46095">
    <property type="entry name" value="ZINC FINGER PROTEIN 593"/>
    <property type="match status" value="1"/>
</dbReference>
<proteinExistence type="inferred from homology"/>
<dbReference type="InterPro" id="IPR022755">
    <property type="entry name" value="Znf_C2H2_jaz"/>
</dbReference>
<comment type="caution">
    <text evidence="12">The sequence shown here is derived from an EMBL/GenBank/DDBJ whole genome shotgun (WGS) entry which is preliminary data.</text>
</comment>
<comment type="similarity">
    <text evidence="9">Belongs to the ZNF593/BUD20 C2H2-type zinc-finger protein family.</text>
</comment>
<keyword evidence="6 10" id="KW-0863">Zinc-finger</keyword>
<evidence type="ECO:0000256" key="10">
    <source>
        <dbReference type="PROSITE-ProRule" id="PRU00042"/>
    </source>
</evidence>
<dbReference type="GO" id="GO:0042254">
    <property type="term" value="P:ribosome biogenesis"/>
    <property type="evidence" value="ECO:0007669"/>
    <property type="project" value="UniProtKB-KW"/>
</dbReference>
<protein>
    <submittedName>
        <fullName evidence="12">Z231</fullName>
    </submittedName>
</protein>
<dbReference type="GO" id="GO:0005737">
    <property type="term" value="C:cytoplasm"/>
    <property type="evidence" value="ECO:0007669"/>
    <property type="project" value="UniProtKB-SubCell"/>
</dbReference>
<dbReference type="InterPro" id="IPR051879">
    <property type="entry name" value="C2H2-ZF_Maturation_Protein"/>
</dbReference>
<keyword evidence="3" id="KW-0963">Cytoplasm</keyword>
<evidence type="ECO:0000259" key="11">
    <source>
        <dbReference type="PROSITE" id="PS50157"/>
    </source>
</evidence>
<keyword evidence="13" id="KW-1185">Reference proteome</keyword>
<dbReference type="InterPro" id="IPR036236">
    <property type="entry name" value="Znf_C2H2_sf"/>
</dbReference>
<organism evidence="12 13">
    <name type="scientific">Enterospora canceri</name>
    <dbReference type="NCBI Taxonomy" id="1081671"/>
    <lineage>
        <taxon>Eukaryota</taxon>
        <taxon>Fungi</taxon>
        <taxon>Fungi incertae sedis</taxon>
        <taxon>Microsporidia</taxon>
        <taxon>Enterocytozoonidae</taxon>
        <taxon>Enterospora</taxon>
    </lineage>
</organism>
<dbReference type="Pfam" id="PF12171">
    <property type="entry name" value="zf-C2H2_jaz"/>
    <property type="match status" value="1"/>
</dbReference>
<dbReference type="PROSITE" id="PS50157">
    <property type="entry name" value="ZINC_FINGER_C2H2_2"/>
    <property type="match status" value="1"/>
</dbReference>
<reference evidence="12 13" key="1">
    <citation type="journal article" date="2017" name="Environ. Microbiol.">
        <title>Decay of the glycolytic pathway and adaptation to intranuclear parasitism within Enterocytozoonidae microsporidia.</title>
        <authorList>
            <person name="Wiredu Boakye D."/>
            <person name="Jaroenlak P."/>
            <person name="Prachumwat A."/>
            <person name="Williams T.A."/>
            <person name="Bateman K.S."/>
            <person name="Itsathitphaisarn O."/>
            <person name="Sritunyalucksana K."/>
            <person name="Paszkiewicz K.H."/>
            <person name="Moore K.A."/>
            <person name="Stentiford G.D."/>
            <person name="Williams B.A."/>
        </authorList>
    </citation>
    <scope>NUCLEOTIDE SEQUENCE [LARGE SCALE GENOMIC DNA]</scope>
    <source>
        <strain evidence="12 13">GB1</strain>
    </source>
</reference>
<keyword evidence="4" id="KW-0690">Ribosome biogenesis</keyword>
<evidence type="ECO:0000256" key="7">
    <source>
        <dbReference type="ARBA" id="ARBA00022833"/>
    </source>
</evidence>
<dbReference type="GO" id="GO:0005634">
    <property type="term" value="C:nucleus"/>
    <property type="evidence" value="ECO:0007669"/>
    <property type="project" value="UniProtKB-SubCell"/>
</dbReference>
<feature type="domain" description="C2H2-type" evidence="11">
    <location>
        <begin position="42"/>
        <end position="71"/>
    </location>
</feature>
<dbReference type="GO" id="GO:0008270">
    <property type="term" value="F:zinc ion binding"/>
    <property type="evidence" value="ECO:0007669"/>
    <property type="project" value="UniProtKB-KW"/>
</dbReference>
<dbReference type="VEuPathDB" id="MicrosporidiaDB:ECANGB1_2225"/>
<keyword evidence="8" id="KW-0539">Nucleus</keyword>
<evidence type="ECO:0000256" key="9">
    <source>
        <dbReference type="ARBA" id="ARBA00038064"/>
    </source>
</evidence>
<evidence type="ECO:0000256" key="3">
    <source>
        <dbReference type="ARBA" id="ARBA00022490"/>
    </source>
</evidence>
<evidence type="ECO:0000256" key="6">
    <source>
        <dbReference type="ARBA" id="ARBA00022771"/>
    </source>
</evidence>
<comment type="subcellular location">
    <subcellularLocation>
        <location evidence="2">Cytoplasm</location>
    </subcellularLocation>
    <subcellularLocation>
        <location evidence="1">Nucleus</location>
    </subcellularLocation>
</comment>
<evidence type="ECO:0000256" key="5">
    <source>
        <dbReference type="ARBA" id="ARBA00022723"/>
    </source>
</evidence>
<dbReference type="SUPFAM" id="SSF57667">
    <property type="entry name" value="beta-beta-alpha zinc fingers"/>
    <property type="match status" value="1"/>
</dbReference>
<name>A0A1Y1S8P8_9MICR</name>
<dbReference type="InterPro" id="IPR013087">
    <property type="entry name" value="Znf_C2H2_type"/>
</dbReference>
<evidence type="ECO:0000256" key="4">
    <source>
        <dbReference type="ARBA" id="ARBA00022517"/>
    </source>
</evidence>
<sequence length="90" mass="10879">MRKCTKKSKQNRNTRKLVKLTRFISRPLDQIKTERVEASGEYVCEKCDRIFKDEHTLTVHLKTRAHKRREKEWNEEYHTRKDAEMAAGLF</sequence>
<evidence type="ECO:0000256" key="2">
    <source>
        <dbReference type="ARBA" id="ARBA00004496"/>
    </source>
</evidence>
<keyword evidence="7" id="KW-0862">Zinc</keyword>
<dbReference type="AlphaFoldDB" id="A0A1Y1S8P8"/>
<gene>
    <name evidence="12" type="primary">Z231</name>
    <name evidence="12" type="ORF">ECANGB1_2225</name>
</gene>
<evidence type="ECO:0000256" key="8">
    <source>
        <dbReference type="ARBA" id="ARBA00023242"/>
    </source>
</evidence>
<dbReference type="PANTHER" id="PTHR46095:SF1">
    <property type="entry name" value="ZINC FINGER PROTEIN 593"/>
    <property type="match status" value="1"/>
</dbReference>
<accession>A0A1Y1S8P8</accession>
<dbReference type="Proteomes" id="UP000192639">
    <property type="component" value="Unassembled WGS sequence"/>
</dbReference>
<evidence type="ECO:0000313" key="12">
    <source>
        <dbReference type="EMBL" id="ORD94829.1"/>
    </source>
</evidence>
<evidence type="ECO:0000256" key="1">
    <source>
        <dbReference type="ARBA" id="ARBA00004123"/>
    </source>
</evidence>
<dbReference type="EMBL" id="LWDP01000008">
    <property type="protein sequence ID" value="ORD94829.1"/>
    <property type="molecule type" value="Genomic_DNA"/>
</dbReference>
<keyword evidence="5" id="KW-0479">Metal-binding</keyword>
<dbReference type="PROSITE" id="PS00028">
    <property type="entry name" value="ZINC_FINGER_C2H2_1"/>
    <property type="match status" value="1"/>
</dbReference>